<protein>
    <recommendedName>
        <fullName evidence="1">RNase H type-1 domain-containing protein</fullName>
    </recommendedName>
</protein>
<feature type="domain" description="RNase H type-1" evidence="1">
    <location>
        <begin position="203"/>
        <end position="269"/>
    </location>
</feature>
<comment type="caution">
    <text evidence="2">The sequence shown here is derived from an EMBL/GenBank/DDBJ whole genome shotgun (WGS) entry which is preliminary data.</text>
</comment>
<evidence type="ECO:0000313" key="3">
    <source>
        <dbReference type="Proteomes" id="UP000440578"/>
    </source>
</evidence>
<dbReference type="Pfam" id="PF13456">
    <property type="entry name" value="RVT_3"/>
    <property type="match status" value="1"/>
</dbReference>
<dbReference type="InterPro" id="IPR036397">
    <property type="entry name" value="RNaseH_sf"/>
</dbReference>
<proteinExistence type="predicted"/>
<reference evidence="2 3" key="1">
    <citation type="submission" date="2019-07" db="EMBL/GenBank/DDBJ databases">
        <title>Draft genome assembly of a fouling barnacle, Amphibalanus amphitrite (Darwin, 1854): The first reference genome for Thecostraca.</title>
        <authorList>
            <person name="Kim W."/>
        </authorList>
    </citation>
    <scope>NUCLEOTIDE SEQUENCE [LARGE SCALE GENOMIC DNA]</scope>
    <source>
        <strain evidence="2">SNU_AA5</strain>
        <tissue evidence="2">Soma without cirri and trophi</tissue>
    </source>
</reference>
<sequence>MAETPTDARLDVRLIDAYDGTTDVVEWYSQAELLCEYRGASLAQVLPMRLKGGAFAVWSQLPAEERCCVESVRDALFAAFAMDDYAAHAAFTARTLEPGESVDVYLASLRRYAALFGGVSERQLAAAFVNGLPPSIGDTVRAGARAEKLTLASTLARARAVLGNNQVAQVVQRLQEADPAQGPWRLTGDRLVVWTDASSIANGVVLEDPGRGTVEDACWLRAESKADMHINMAELDAALSGINMAVAWGVKVIDLRTDSATVHRWISDALSGRARLRTKAHGELLIRRRIEIIRQLVDELQLSVTIGLVRSADNPADELTRVPKQWLQSARDTDPARRVVAAGDLYHAMALPEAVEAQPLAECVLKPVIRRLPDENLTLLQIVLAFTCRALLLWIRGCEEAQLYFSLMTSDSGFLCCKQLIFEIVPPFVLEVIVELSAQISFELGCFSFIFSILKLSSSFGFSLLPPSLFFSAFLQSLFFLPALKLL</sequence>
<dbReference type="Proteomes" id="UP000440578">
    <property type="component" value="Unassembled WGS sequence"/>
</dbReference>
<accession>A0A6A4WF61</accession>
<dbReference type="GO" id="GO:0004523">
    <property type="term" value="F:RNA-DNA hybrid ribonuclease activity"/>
    <property type="evidence" value="ECO:0007669"/>
    <property type="project" value="InterPro"/>
</dbReference>
<dbReference type="InterPro" id="IPR002156">
    <property type="entry name" value="RNaseH_domain"/>
</dbReference>
<gene>
    <name evidence="2" type="ORF">FJT64_024259</name>
</gene>
<keyword evidence="3" id="KW-1185">Reference proteome</keyword>
<evidence type="ECO:0000313" key="2">
    <source>
        <dbReference type="EMBL" id="KAF0303839.1"/>
    </source>
</evidence>
<organism evidence="2 3">
    <name type="scientific">Amphibalanus amphitrite</name>
    <name type="common">Striped barnacle</name>
    <name type="synonym">Balanus amphitrite</name>
    <dbReference type="NCBI Taxonomy" id="1232801"/>
    <lineage>
        <taxon>Eukaryota</taxon>
        <taxon>Metazoa</taxon>
        <taxon>Ecdysozoa</taxon>
        <taxon>Arthropoda</taxon>
        <taxon>Crustacea</taxon>
        <taxon>Multicrustacea</taxon>
        <taxon>Cirripedia</taxon>
        <taxon>Thoracica</taxon>
        <taxon>Thoracicalcarea</taxon>
        <taxon>Balanomorpha</taxon>
        <taxon>Balanoidea</taxon>
        <taxon>Balanidae</taxon>
        <taxon>Amphibalaninae</taxon>
        <taxon>Amphibalanus</taxon>
    </lineage>
</organism>
<dbReference type="Gene3D" id="3.30.420.10">
    <property type="entry name" value="Ribonuclease H-like superfamily/Ribonuclease H"/>
    <property type="match status" value="1"/>
</dbReference>
<dbReference type="EMBL" id="VIIS01000912">
    <property type="protein sequence ID" value="KAF0303839.1"/>
    <property type="molecule type" value="Genomic_DNA"/>
</dbReference>
<name>A0A6A4WF61_AMPAM</name>
<dbReference type="GO" id="GO:0003676">
    <property type="term" value="F:nucleic acid binding"/>
    <property type="evidence" value="ECO:0007669"/>
    <property type="project" value="InterPro"/>
</dbReference>
<dbReference type="AlphaFoldDB" id="A0A6A4WF61"/>
<dbReference type="InterPro" id="IPR012337">
    <property type="entry name" value="RNaseH-like_sf"/>
</dbReference>
<evidence type="ECO:0000259" key="1">
    <source>
        <dbReference type="Pfam" id="PF13456"/>
    </source>
</evidence>
<dbReference type="SUPFAM" id="SSF53098">
    <property type="entry name" value="Ribonuclease H-like"/>
    <property type="match status" value="1"/>
</dbReference>